<comment type="similarity">
    <text evidence="3">Belongs to the peptidase M28 family. M28A subfamily.</text>
</comment>
<evidence type="ECO:0000256" key="1">
    <source>
        <dbReference type="ARBA" id="ARBA00001947"/>
    </source>
</evidence>
<dbReference type="STRING" id="703135.A0A2A9NIN6"/>
<dbReference type="PANTHER" id="PTHR12147">
    <property type="entry name" value="METALLOPEPTIDASE M28 FAMILY MEMBER"/>
    <property type="match status" value="1"/>
</dbReference>
<dbReference type="InterPro" id="IPR041756">
    <property type="entry name" value="M28_SGAP-like"/>
</dbReference>
<feature type="signal peptide" evidence="10">
    <location>
        <begin position="1"/>
        <end position="18"/>
    </location>
</feature>
<evidence type="ECO:0000256" key="8">
    <source>
        <dbReference type="ARBA" id="ARBA00022801"/>
    </source>
</evidence>
<dbReference type="Pfam" id="PF04389">
    <property type="entry name" value="Peptidase_M28"/>
    <property type="match status" value="1"/>
</dbReference>
<sequence>MIQPSLLFLAFSTSIALGYNKSLITPQNSGQRPTVTSEALTTTIHGKNLVKHAEELLSFATRNGAGNRVFGTRSHNETVDYIKKQLDATGYYDTQLQTYSELYLEGTANLTVNGLAYDAEWMTYSPAGHIVGPLVSVNDLGCKQNDYPTNMTDKIALISRGACPFSLKVALAGKSGAAAAIIYNNETEVLQGGISQDALPEGPAVPACGISAESGQKLLADINARKTFNGALNITVINEKRYTSNVLATTKTGDQTNVVMVGGHTDSVNAGPGINDNASGSIAVLEIALQLARFEVKHAIRFGFWTAEENGLLGSIHYLSSLSADEGNNIALYLNADMLASPNFGYFIYDGDSSVFNVTGPAGSDRIERVLEDYYKSSGIKTAPTSLGGGSDHLSFMGFGIPVGGVFSGTDENKTQEEFTWWGGVAGAPYDACYHKACDNIQNLNVGAWVNNTKAMAHAVSTFAMSLDGVPRRVETKSDTVRRMLDGDSGSYWRNASRIVMY</sequence>
<dbReference type="GO" id="GO:0006508">
    <property type="term" value="P:proteolysis"/>
    <property type="evidence" value="ECO:0007669"/>
    <property type="project" value="UniProtKB-KW"/>
</dbReference>
<protein>
    <recommendedName>
        <fullName evidence="10">Peptide hydrolase</fullName>
        <ecNumber evidence="10">3.4.-.-</ecNumber>
    </recommendedName>
</protein>
<evidence type="ECO:0000256" key="9">
    <source>
        <dbReference type="ARBA" id="ARBA00022833"/>
    </source>
</evidence>
<dbReference type="AlphaFoldDB" id="A0A2A9NIN6"/>
<evidence type="ECO:0000256" key="6">
    <source>
        <dbReference type="ARBA" id="ARBA00022723"/>
    </source>
</evidence>
<keyword evidence="7 10" id="KW-0732">Signal</keyword>
<keyword evidence="5 10" id="KW-0645">Protease</keyword>
<keyword evidence="8 10" id="KW-0378">Hydrolase</keyword>
<evidence type="ECO:0000259" key="11">
    <source>
        <dbReference type="Pfam" id="PF02225"/>
    </source>
</evidence>
<proteinExistence type="inferred from homology"/>
<feature type="domain" description="Peptidase M28" evidence="12">
    <location>
        <begin position="245"/>
        <end position="459"/>
    </location>
</feature>
<dbReference type="SUPFAM" id="SSF53187">
    <property type="entry name" value="Zn-dependent exopeptidases"/>
    <property type="match status" value="1"/>
</dbReference>
<gene>
    <name evidence="13" type="ORF">AMATHDRAFT_67605</name>
</gene>
<dbReference type="InterPro" id="IPR003137">
    <property type="entry name" value="PA_domain"/>
</dbReference>
<comment type="cofactor">
    <cofactor evidence="1">
        <name>Zn(2+)</name>
        <dbReference type="ChEBI" id="CHEBI:29105"/>
    </cofactor>
</comment>
<evidence type="ECO:0000256" key="5">
    <source>
        <dbReference type="ARBA" id="ARBA00022670"/>
    </source>
</evidence>
<dbReference type="Gene3D" id="3.40.630.10">
    <property type="entry name" value="Zn peptidases"/>
    <property type="match status" value="1"/>
</dbReference>
<keyword evidence="9 10" id="KW-0862">Zinc</keyword>
<evidence type="ECO:0000256" key="4">
    <source>
        <dbReference type="ARBA" id="ARBA00022438"/>
    </source>
</evidence>
<dbReference type="CDD" id="cd02130">
    <property type="entry name" value="PA_ScAPY_like"/>
    <property type="match status" value="1"/>
</dbReference>
<feature type="domain" description="PA" evidence="11">
    <location>
        <begin position="132"/>
        <end position="218"/>
    </location>
</feature>
<organism evidence="13 14">
    <name type="scientific">Amanita thiersii Skay4041</name>
    <dbReference type="NCBI Taxonomy" id="703135"/>
    <lineage>
        <taxon>Eukaryota</taxon>
        <taxon>Fungi</taxon>
        <taxon>Dikarya</taxon>
        <taxon>Basidiomycota</taxon>
        <taxon>Agaricomycotina</taxon>
        <taxon>Agaricomycetes</taxon>
        <taxon>Agaricomycetidae</taxon>
        <taxon>Agaricales</taxon>
        <taxon>Pluteineae</taxon>
        <taxon>Amanitaceae</taxon>
        <taxon>Amanita</taxon>
    </lineage>
</organism>
<dbReference type="EMBL" id="KZ302107">
    <property type="protein sequence ID" value="PFH47523.1"/>
    <property type="molecule type" value="Genomic_DNA"/>
</dbReference>
<keyword evidence="4" id="KW-0031">Aminopeptidase</keyword>
<feature type="chain" id="PRO_5011827465" description="Peptide hydrolase" evidence="10">
    <location>
        <begin position="19"/>
        <end position="502"/>
    </location>
</feature>
<evidence type="ECO:0000256" key="10">
    <source>
        <dbReference type="RuleBase" id="RU361240"/>
    </source>
</evidence>
<keyword evidence="14" id="KW-1185">Reference proteome</keyword>
<dbReference type="Pfam" id="PF02225">
    <property type="entry name" value="PA"/>
    <property type="match status" value="1"/>
</dbReference>
<dbReference type="Gene3D" id="3.50.30.30">
    <property type="match status" value="1"/>
</dbReference>
<dbReference type="GO" id="GO:0008235">
    <property type="term" value="F:metalloexopeptidase activity"/>
    <property type="evidence" value="ECO:0007669"/>
    <property type="project" value="InterPro"/>
</dbReference>
<dbReference type="EC" id="3.4.-.-" evidence="10"/>
<accession>A0A2A9NIN6</accession>
<comment type="similarity">
    <text evidence="2">Belongs to the peptidase M28 family. M28B subfamily.</text>
</comment>
<dbReference type="Proteomes" id="UP000242287">
    <property type="component" value="Unassembled WGS sequence"/>
</dbReference>
<evidence type="ECO:0000256" key="7">
    <source>
        <dbReference type="ARBA" id="ARBA00022729"/>
    </source>
</evidence>
<keyword evidence="6 10" id="KW-0479">Metal-binding</keyword>
<name>A0A2A9NIN6_9AGAR</name>
<reference evidence="13 14" key="1">
    <citation type="submission" date="2014-02" db="EMBL/GenBank/DDBJ databases">
        <title>Transposable element dynamics among asymbiotic and ectomycorrhizal Amanita fungi.</title>
        <authorList>
            <consortium name="DOE Joint Genome Institute"/>
            <person name="Hess J."/>
            <person name="Skrede I."/>
            <person name="Wolfe B."/>
            <person name="LaButti K."/>
            <person name="Ohm R.A."/>
            <person name="Grigoriev I.V."/>
            <person name="Pringle A."/>
        </authorList>
    </citation>
    <scope>NUCLEOTIDE SEQUENCE [LARGE SCALE GENOMIC DNA]</scope>
    <source>
        <strain evidence="13 14">SKay4041</strain>
    </source>
</reference>
<dbReference type="GO" id="GO:0046872">
    <property type="term" value="F:metal ion binding"/>
    <property type="evidence" value="ECO:0007669"/>
    <property type="project" value="UniProtKB-KW"/>
</dbReference>
<evidence type="ECO:0000259" key="12">
    <source>
        <dbReference type="Pfam" id="PF04389"/>
    </source>
</evidence>
<evidence type="ECO:0000256" key="3">
    <source>
        <dbReference type="ARBA" id="ARBA00005957"/>
    </source>
</evidence>
<dbReference type="SUPFAM" id="SSF52025">
    <property type="entry name" value="PA domain"/>
    <property type="match status" value="1"/>
</dbReference>
<evidence type="ECO:0000313" key="13">
    <source>
        <dbReference type="EMBL" id="PFH47523.1"/>
    </source>
</evidence>
<evidence type="ECO:0000313" key="14">
    <source>
        <dbReference type="Proteomes" id="UP000242287"/>
    </source>
</evidence>
<dbReference type="PANTHER" id="PTHR12147:SF26">
    <property type="entry name" value="PEPTIDASE M28 DOMAIN-CONTAINING PROTEIN"/>
    <property type="match status" value="1"/>
</dbReference>
<dbReference type="GO" id="GO:0004177">
    <property type="term" value="F:aminopeptidase activity"/>
    <property type="evidence" value="ECO:0007669"/>
    <property type="project" value="UniProtKB-KW"/>
</dbReference>
<dbReference type="OrthoDB" id="10013407at2759"/>
<evidence type="ECO:0000256" key="2">
    <source>
        <dbReference type="ARBA" id="ARBA00005634"/>
    </source>
</evidence>
<dbReference type="InterPro" id="IPR007484">
    <property type="entry name" value="Peptidase_M28"/>
</dbReference>
<dbReference type="CDD" id="cd03876">
    <property type="entry name" value="M28_SGAP_like"/>
    <property type="match status" value="1"/>
</dbReference>
<dbReference type="InterPro" id="IPR045175">
    <property type="entry name" value="M28_fam"/>
</dbReference>
<dbReference type="InterPro" id="IPR046450">
    <property type="entry name" value="PA_dom_sf"/>
</dbReference>